<dbReference type="Pfam" id="PF26639">
    <property type="entry name" value="Het-6_barrel"/>
    <property type="match status" value="1"/>
</dbReference>
<dbReference type="InterPro" id="IPR025202">
    <property type="entry name" value="PLD-like_dom"/>
</dbReference>
<protein>
    <recommendedName>
        <fullName evidence="1">PLD phosphodiesterase domain-containing protein</fullName>
    </recommendedName>
</protein>
<dbReference type="InterPro" id="IPR052895">
    <property type="entry name" value="HetReg/Transcr_Mod"/>
</dbReference>
<dbReference type="AlphaFoldDB" id="A0A9Q0ATW3"/>
<sequence length="1176" mass="132595">MATVEPTLLYTQLQSTSLQIRLLKVRSGDVESGETQIVCDMDTVTFNHSLPKYTALSYTWGEAEPSITITVNGVRRGISSNLAAFLQQWIDCRRNSSRIIYVNGYLWIDALCINQEDEEEKSVQVSAMGRIFSSANATIAWLGVEAETSAIGLRYIREMARAIKATWSKGTVDFYRDLGTWFNRNPTLAEAIATLGTTQEPKFLLNNEIWDGILRIFQHDYWTRSWIQQEIVLSQVVYIWCGPNWAPMDDVRELERFLTDLRVEFGAKLDRDLNLSLWQDIIGEWRHPLVRDMLKRITHFTRLGTSIKQESSTDDLRFGLLHILEQACGSFKATDPRDKLYSLLGVVNLDFPPDYTQSTEHVYTEFTKTCLRGKHGLQFLSIAGPAAVNGPTGIHHLLLPSWVINWDALSCQTRPNSRAALFAKSRMAYINPFGFQPRFEDHMLCISGVVVSSVSSSSRTCNDILALMSDIMHGFATCRPSKSPVTDLIRAVCLDVEPGKQGIGLETQLLTCDGGFDVFDRFVHALCRRFGLSMRRLLDCFDQHPESVHRLYSALGFGSIFRWPQEPVNSVTVESYLTSFQRHKPDIYYRRSDEELDSNFENLSFFTTEEGYAGWGPPALLKDDKLCIFPGCRVPLLLRKVDDHFSLVGQAWVHGIMYGQYYKDLDEISHRIQEFNLLLAAGHSNRRQMSSFDSFVEPWRQKLTSQTRAGEFPEYHSRSQLDSLISSSSPQSFELGTGASIYTNSLLPAILTAQREVILVTCFWAPSSTLTALKETVDRLAQQRKQVILENGPDALEVLRIRICFSSRSLFQKLFHTSSKDGYAYPPSAWPTKLGLPDKETLDAGAIDLGVKSLFFLPFSVMHPKFLIIDRERAWLPSCNVSWEAWLEGCVEIQGNAVDNLLAFYQRVWEPSLDTSRLIGARQDRVPLSVSAVGLNSILSPARRFSRMANEETPTILLPSSHHRNPWAFHPMLPCTPLNVATLRLLELAEKSVYIQTPNLTTSAVLDGIIEALERGVDVTIVTSKNMMLLEQIVTALTTTALCLRSLIRRYTRLAKSRSQQMATRQSRSAASSEPVIDLEAAFPKTGALRVSYFQPNAENKSRGVLEEPVHSHLKLTIVDSRLTLLGSGNMDRASFYTSQELGILFHSSEFTRTVSVAVADTLVGRTRVLFDSHNA</sequence>
<gene>
    <name evidence="2" type="ORF">JX265_003219</name>
</gene>
<evidence type="ECO:0000313" key="2">
    <source>
        <dbReference type="EMBL" id="KAI1879042.1"/>
    </source>
</evidence>
<organism evidence="2 3">
    <name type="scientific">Neoarthrinium moseri</name>
    <dbReference type="NCBI Taxonomy" id="1658444"/>
    <lineage>
        <taxon>Eukaryota</taxon>
        <taxon>Fungi</taxon>
        <taxon>Dikarya</taxon>
        <taxon>Ascomycota</taxon>
        <taxon>Pezizomycotina</taxon>
        <taxon>Sordariomycetes</taxon>
        <taxon>Xylariomycetidae</taxon>
        <taxon>Amphisphaeriales</taxon>
        <taxon>Apiosporaceae</taxon>
        <taxon>Neoarthrinium</taxon>
    </lineage>
</organism>
<dbReference type="EMBL" id="JAFIMR010000005">
    <property type="protein sequence ID" value="KAI1879042.1"/>
    <property type="molecule type" value="Genomic_DNA"/>
</dbReference>
<dbReference type="GO" id="GO:0003824">
    <property type="term" value="F:catalytic activity"/>
    <property type="evidence" value="ECO:0007669"/>
    <property type="project" value="InterPro"/>
</dbReference>
<dbReference type="InterPro" id="IPR001736">
    <property type="entry name" value="PLipase_D/transphosphatidylase"/>
</dbReference>
<dbReference type="CDD" id="cd00138">
    <property type="entry name" value="PLDc_SF"/>
    <property type="match status" value="1"/>
</dbReference>
<dbReference type="InterPro" id="IPR010730">
    <property type="entry name" value="HET"/>
</dbReference>
<dbReference type="Pfam" id="PF13091">
    <property type="entry name" value="PLDc_2"/>
    <property type="match status" value="1"/>
</dbReference>
<dbReference type="SUPFAM" id="SSF56024">
    <property type="entry name" value="Phospholipase D/nuclease"/>
    <property type="match status" value="2"/>
</dbReference>
<name>A0A9Q0ATW3_9PEZI</name>
<dbReference type="Gene3D" id="3.30.870.10">
    <property type="entry name" value="Endonuclease Chain A"/>
    <property type="match status" value="2"/>
</dbReference>
<proteinExistence type="predicted"/>
<dbReference type="Pfam" id="PF06985">
    <property type="entry name" value="HET"/>
    <property type="match status" value="1"/>
</dbReference>
<reference evidence="2" key="1">
    <citation type="submission" date="2021-03" db="EMBL/GenBank/DDBJ databases">
        <title>Revisited historic fungal species revealed as producer of novel bioactive compounds through whole genome sequencing and comparative genomics.</title>
        <authorList>
            <person name="Vignolle G.A."/>
            <person name="Hochenegger N."/>
            <person name="Mach R.L."/>
            <person name="Mach-Aigner A.R."/>
            <person name="Javad Rahimi M."/>
            <person name="Salim K.A."/>
            <person name="Chan C.M."/>
            <person name="Lim L.B.L."/>
            <person name="Cai F."/>
            <person name="Druzhinina I.S."/>
            <person name="U'Ren J.M."/>
            <person name="Derntl C."/>
        </authorList>
    </citation>
    <scope>NUCLEOTIDE SEQUENCE</scope>
    <source>
        <strain evidence="2">TUCIM 5799</strain>
    </source>
</reference>
<feature type="domain" description="PLD phosphodiesterase" evidence="1">
    <location>
        <begin position="858"/>
        <end position="885"/>
    </location>
</feature>
<comment type="caution">
    <text evidence="2">The sequence shown here is derived from an EMBL/GenBank/DDBJ whole genome shotgun (WGS) entry which is preliminary data.</text>
</comment>
<evidence type="ECO:0000313" key="3">
    <source>
        <dbReference type="Proteomes" id="UP000829685"/>
    </source>
</evidence>
<dbReference type="PROSITE" id="PS50035">
    <property type="entry name" value="PLD"/>
    <property type="match status" value="2"/>
</dbReference>
<feature type="domain" description="PLD phosphodiesterase" evidence="1">
    <location>
        <begin position="1113"/>
        <end position="1135"/>
    </location>
</feature>
<keyword evidence="3" id="KW-1185">Reference proteome</keyword>
<dbReference type="PANTHER" id="PTHR24148">
    <property type="entry name" value="ANKYRIN REPEAT DOMAIN-CONTAINING PROTEIN 39 HOMOLOG-RELATED"/>
    <property type="match status" value="1"/>
</dbReference>
<dbReference type="Proteomes" id="UP000829685">
    <property type="component" value="Unassembled WGS sequence"/>
</dbReference>
<evidence type="ECO:0000259" key="1">
    <source>
        <dbReference type="PROSITE" id="PS50035"/>
    </source>
</evidence>
<dbReference type="PANTHER" id="PTHR24148:SF73">
    <property type="entry name" value="HET DOMAIN PROTEIN (AFU_ORTHOLOGUE AFUA_8G01020)"/>
    <property type="match status" value="1"/>
</dbReference>
<accession>A0A9Q0ATW3</accession>